<dbReference type="Pfam" id="PF20316">
    <property type="entry name" value="DUF6612"/>
    <property type="match status" value="1"/>
</dbReference>
<dbReference type="AlphaFoldDB" id="A0A9D2TKB9"/>
<evidence type="ECO:0000256" key="1">
    <source>
        <dbReference type="SAM" id="SignalP"/>
    </source>
</evidence>
<dbReference type="Proteomes" id="UP000823902">
    <property type="component" value="Unassembled WGS sequence"/>
</dbReference>
<dbReference type="InterPro" id="IPR046720">
    <property type="entry name" value="DUF6612"/>
</dbReference>
<name>A0A9D2TKB9_9FIRM</name>
<organism evidence="2 3">
    <name type="scientific">Candidatus Mediterraneibacter faecavium</name>
    <dbReference type="NCBI Taxonomy" id="2838668"/>
    <lineage>
        <taxon>Bacteria</taxon>
        <taxon>Bacillati</taxon>
        <taxon>Bacillota</taxon>
        <taxon>Clostridia</taxon>
        <taxon>Lachnospirales</taxon>
        <taxon>Lachnospiraceae</taxon>
        <taxon>Mediterraneibacter</taxon>
    </lineage>
</organism>
<proteinExistence type="predicted"/>
<dbReference type="PROSITE" id="PS51257">
    <property type="entry name" value="PROKAR_LIPOPROTEIN"/>
    <property type="match status" value="1"/>
</dbReference>
<evidence type="ECO:0000313" key="3">
    <source>
        <dbReference type="Proteomes" id="UP000823902"/>
    </source>
</evidence>
<feature type="chain" id="PRO_5038910775" description="Lipoprotein" evidence="1">
    <location>
        <begin position="24"/>
        <end position="464"/>
    </location>
</feature>
<dbReference type="EMBL" id="DWVY01000004">
    <property type="protein sequence ID" value="HJC73480.1"/>
    <property type="molecule type" value="Genomic_DNA"/>
</dbReference>
<sequence length="464" mass="50219">MRKQRKKIMAVGLAGAMTAVLLAGCGTKATPENLLRDMEKSSEEVGSTLMNFKMDLAMSYDSDDVNFGMDMDLEVTAEPEASHGKGTVSMEMMGMDFDIPAEMYSVIEDDEYVTYTMMDDMWTREVSDEDDVTGEVDSMSESMAEYADQFTLAEELATVNDQECFELTGELDGDIFGELMQTELIGSLTGYGIDEDQLSDMVFPCTIDIYRDSILPARIYFEMTDAFAALLQDAGVTVSECYVDVNFMEYDSVGEITVPEEAISGAMDMSDGGLKLPGADSEMYESDVKPAGPVEASDALGDSWDSYTVQINDTVVTLPCTIAELEAAGVELDSEYTPEDYVVNAGEYELAWFEDAGGDCIMVSMLNPGSEPAEIKDCQVGSISADAWNLTNGSLKVIFPGGIQVGSTEADLLAAYGEADDSYEDEAYGNSYFWYGEGSNISSCNAGITPDTGLVETISIDCTG</sequence>
<evidence type="ECO:0008006" key="4">
    <source>
        <dbReference type="Google" id="ProtNLM"/>
    </source>
</evidence>
<keyword evidence="1" id="KW-0732">Signal</keyword>
<protein>
    <recommendedName>
        <fullName evidence="4">Lipoprotein</fullName>
    </recommendedName>
</protein>
<feature type="signal peptide" evidence="1">
    <location>
        <begin position="1"/>
        <end position="23"/>
    </location>
</feature>
<reference evidence="2" key="2">
    <citation type="submission" date="2021-04" db="EMBL/GenBank/DDBJ databases">
        <authorList>
            <person name="Gilroy R."/>
        </authorList>
    </citation>
    <scope>NUCLEOTIDE SEQUENCE</scope>
    <source>
        <strain evidence="2">CHK196-7946</strain>
    </source>
</reference>
<reference evidence="2" key="1">
    <citation type="journal article" date="2021" name="PeerJ">
        <title>Extensive microbial diversity within the chicken gut microbiome revealed by metagenomics and culture.</title>
        <authorList>
            <person name="Gilroy R."/>
            <person name="Ravi A."/>
            <person name="Getino M."/>
            <person name="Pursley I."/>
            <person name="Horton D.L."/>
            <person name="Alikhan N.F."/>
            <person name="Baker D."/>
            <person name="Gharbi K."/>
            <person name="Hall N."/>
            <person name="Watson M."/>
            <person name="Adriaenssens E.M."/>
            <person name="Foster-Nyarko E."/>
            <person name="Jarju S."/>
            <person name="Secka A."/>
            <person name="Antonio M."/>
            <person name="Oren A."/>
            <person name="Chaudhuri R.R."/>
            <person name="La Ragione R."/>
            <person name="Hildebrand F."/>
            <person name="Pallen M.J."/>
        </authorList>
    </citation>
    <scope>NUCLEOTIDE SEQUENCE</scope>
    <source>
        <strain evidence="2">CHK196-7946</strain>
    </source>
</reference>
<accession>A0A9D2TKB9</accession>
<evidence type="ECO:0000313" key="2">
    <source>
        <dbReference type="EMBL" id="HJC73480.1"/>
    </source>
</evidence>
<gene>
    <name evidence="2" type="ORF">H9697_00790</name>
</gene>
<comment type="caution">
    <text evidence="2">The sequence shown here is derived from an EMBL/GenBank/DDBJ whole genome shotgun (WGS) entry which is preliminary data.</text>
</comment>